<comment type="function">
    <text evidence="8">Murein-degrading enzyme that degrades murein glycan strands and insoluble, high-molecular weight murein sacculi, with the concomitant formation of a 1,6-anhydromuramoyl product. Lytic transglycosylases (LTs) play an integral role in the metabolism of the peptidoglycan (PG) sacculus. Their lytic action creates space within the PG sacculus to allow for its expansion as well as for the insertion of various structures such as secretion systems and flagella.</text>
</comment>
<dbReference type="AlphaFoldDB" id="A0A3E1KCU9"/>
<dbReference type="Proteomes" id="UP000260351">
    <property type="component" value="Unassembled WGS sequence"/>
</dbReference>
<dbReference type="Gene3D" id="3.40.190.10">
    <property type="entry name" value="Periplasmic binding protein-like II"/>
    <property type="match status" value="2"/>
</dbReference>
<comment type="similarity">
    <text evidence="2">Belongs to the bacterial solute-binding protein 3 family.</text>
</comment>
<comment type="similarity">
    <text evidence="1">Belongs to the transglycosylase Slt family.</text>
</comment>
<dbReference type="GO" id="GO:0071555">
    <property type="term" value="P:cell wall organization"/>
    <property type="evidence" value="ECO:0007669"/>
    <property type="project" value="UniProtKB-KW"/>
</dbReference>
<dbReference type="CDD" id="cd01009">
    <property type="entry name" value="PBP2_YfhD_N"/>
    <property type="match status" value="1"/>
</dbReference>
<dbReference type="Pfam" id="PF00497">
    <property type="entry name" value="SBP_bac_3"/>
    <property type="match status" value="1"/>
</dbReference>
<evidence type="ECO:0000256" key="5">
    <source>
        <dbReference type="ARBA" id="ARBA00023237"/>
    </source>
</evidence>
<dbReference type="OrthoDB" id="9815002at2"/>
<dbReference type="InterPro" id="IPR023346">
    <property type="entry name" value="Lysozyme-like_dom_sf"/>
</dbReference>
<dbReference type="SUPFAM" id="SSF53955">
    <property type="entry name" value="Lysozyme-like"/>
    <property type="match status" value="1"/>
</dbReference>
<name>A0A3E1KCU9_9GAMM</name>
<comment type="similarity">
    <text evidence="8">In the N-terminal section; belongs to the bacterial solute-binding protein 3 family.</text>
</comment>
<comment type="catalytic activity">
    <reaction evidence="8">
        <text>Exolytic cleavage of the (1-&gt;4)-beta-glycosidic linkage between N-acetylmuramic acid (MurNAc) and N-acetylglucosamine (GlcNAc) residues in peptidoglycan, from either the reducing or the non-reducing ends of the peptidoglycan chains, with concomitant formation of a 1,6-anhydrobond in the MurNAc residue.</text>
        <dbReference type="EC" id="4.2.2.n1"/>
    </reaction>
</comment>
<dbReference type="SMART" id="SM00062">
    <property type="entry name" value="PBPb"/>
    <property type="match status" value="1"/>
</dbReference>
<dbReference type="PANTHER" id="PTHR35936">
    <property type="entry name" value="MEMBRANE-BOUND LYTIC MUREIN TRANSGLYCOSYLASE F"/>
    <property type="match status" value="1"/>
</dbReference>
<evidence type="ECO:0000313" key="12">
    <source>
        <dbReference type="Proteomes" id="UP000260351"/>
    </source>
</evidence>
<reference evidence="11 12" key="1">
    <citation type="submission" date="2018-08" db="EMBL/GenBank/DDBJ databases">
        <title>Wenzhouxiangella salilacus sp. nov., a novel bacterium isolated from a saline lake in Xinjiang Province, China.</title>
        <authorList>
            <person name="Han S."/>
        </authorList>
    </citation>
    <scope>NUCLEOTIDE SEQUENCE [LARGE SCALE GENOMIC DNA]</scope>
    <source>
        <strain evidence="11 12">XDB06</strain>
    </source>
</reference>
<dbReference type="GO" id="GO:0009253">
    <property type="term" value="P:peptidoglycan catabolic process"/>
    <property type="evidence" value="ECO:0007669"/>
    <property type="project" value="TreeGrafter"/>
</dbReference>
<dbReference type="HAMAP" id="MF_02016">
    <property type="entry name" value="MltF"/>
    <property type="match status" value="1"/>
</dbReference>
<sequence length="499" mass="56309">MNGRAAHEDPGTPGWQRSLLERLRTLGQLLLIALAIVVATTSGDSGLSHVERIEARGSLVMLTVNGASTYYLGAEGETGFEYELALAFARYLGVPLQVVTVPSVGDLVPALLDGRGDFVAANLTRTAYRQSQLRFGPAYEEVVPTVVYRRGSPRPRSVEELADGRLAVMEGTVYLPLLARHDVAVEPEIRRHASIEDLFEAISNEEVDYTIIDSNILELNRRFFPAIRPAFELGEPQPLAWATERSDDDSLVQVMREFFLVAEADAVLADLRERHYGHIENYEPVGTFTFMRQIRERLPELRPLFEEAARAHDLDWRLLAAVGYQESHWDPSAVSRTGVRGIMMLTRRTARQLGIDNRVDPEQSIMGGARYLRSMIDRVPDRIEHPDRLWLAMAAYNIGYGHLEDARVLTEIRGGDPDRWVDVRESLPLLTQERWYSQTRYGYARGYEPVQYVENIRTFFEILLWMEGRDHPLLVDVDSPEATPAGEDEETATSGSDAQ</sequence>
<dbReference type="EC" id="4.2.2.n1" evidence="8"/>
<dbReference type="PROSITE" id="PS00922">
    <property type="entry name" value="TRANSGLYCOSYLASE"/>
    <property type="match status" value="1"/>
</dbReference>
<comment type="subcellular location">
    <subcellularLocation>
        <location evidence="8">Cell outer membrane</location>
        <topology evidence="8">Peripheral membrane protein</topology>
    </subcellularLocation>
    <text evidence="8">Attached to the inner leaflet of the outer membrane.</text>
</comment>
<keyword evidence="5 8" id="KW-0998">Cell outer membrane</keyword>
<evidence type="ECO:0000256" key="2">
    <source>
        <dbReference type="ARBA" id="ARBA00010333"/>
    </source>
</evidence>
<dbReference type="NCBIfam" id="NF008112">
    <property type="entry name" value="PRK10859.1"/>
    <property type="match status" value="1"/>
</dbReference>
<dbReference type="InterPro" id="IPR023703">
    <property type="entry name" value="MltF"/>
</dbReference>
<dbReference type="GO" id="GO:0016998">
    <property type="term" value="P:cell wall macromolecule catabolic process"/>
    <property type="evidence" value="ECO:0007669"/>
    <property type="project" value="UniProtKB-UniRule"/>
</dbReference>
<dbReference type="InterPro" id="IPR008258">
    <property type="entry name" value="Transglycosylase_SLT_dom_1"/>
</dbReference>
<dbReference type="SUPFAM" id="SSF53850">
    <property type="entry name" value="Periplasmic binding protein-like II"/>
    <property type="match status" value="1"/>
</dbReference>
<keyword evidence="3 8" id="KW-0732">Signal</keyword>
<comment type="domain">
    <text evidence="8">The N-terminal domain does not have lytic activity and probably modulates enzymatic activity. The C-terminal domain is the catalytic active domain.</text>
</comment>
<feature type="region of interest" description="LT domain" evidence="8">
    <location>
        <begin position="280"/>
        <end position="499"/>
    </location>
</feature>
<dbReference type="Pfam" id="PF01464">
    <property type="entry name" value="SLT"/>
    <property type="match status" value="1"/>
</dbReference>
<evidence type="ECO:0000256" key="9">
    <source>
        <dbReference type="SAM" id="MobiDB-lite"/>
    </source>
</evidence>
<dbReference type="Gene3D" id="1.10.530.10">
    <property type="match status" value="1"/>
</dbReference>
<proteinExistence type="inferred from homology"/>
<dbReference type="GO" id="GO:0009279">
    <property type="term" value="C:cell outer membrane"/>
    <property type="evidence" value="ECO:0007669"/>
    <property type="project" value="UniProtKB-SubCell"/>
</dbReference>
<comment type="caution">
    <text evidence="11">The sequence shown here is derived from an EMBL/GenBank/DDBJ whole genome shotgun (WGS) entry which is preliminary data.</text>
</comment>
<keyword evidence="6 8" id="KW-0456">Lyase</keyword>
<evidence type="ECO:0000256" key="4">
    <source>
        <dbReference type="ARBA" id="ARBA00023136"/>
    </source>
</evidence>
<comment type="similarity">
    <text evidence="8">In the C-terminal section; belongs to the transglycosylase Slt family.</text>
</comment>
<evidence type="ECO:0000256" key="7">
    <source>
        <dbReference type="ARBA" id="ARBA00023316"/>
    </source>
</evidence>
<evidence type="ECO:0000313" key="11">
    <source>
        <dbReference type="EMBL" id="RFF32864.1"/>
    </source>
</evidence>
<gene>
    <name evidence="8 11" type="primary">mltF</name>
    <name evidence="11" type="ORF">DZC52_00585</name>
</gene>
<evidence type="ECO:0000256" key="8">
    <source>
        <dbReference type="HAMAP-Rule" id="MF_02016"/>
    </source>
</evidence>
<dbReference type="GO" id="GO:0008933">
    <property type="term" value="F:peptidoglycan lytic transglycosylase activity"/>
    <property type="evidence" value="ECO:0007669"/>
    <property type="project" value="UniProtKB-UniRule"/>
</dbReference>
<evidence type="ECO:0000256" key="3">
    <source>
        <dbReference type="ARBA" id="ARBA00022729"/>
    </source>
</evidence>
<feature type="domain" description="Solute-binding protein family 3/N-terminal" evidence="10">
    <location>
        <begin position="58"/>
        <end position="279"/>
    </location>
</feature>
<accession>A0A3E1KCU9</accession>
<evidence type="ECO:0000256" key="6">
    <source>
        <dbReference type="ARBA" id="ARBA00023239"/>
    </source>
</evidence>
<keyword evidence="12" id="KW-1185">Reference proteome</keyword>
<dbReference type="EMBL" id="QUZK01000003">
    <property type="protein sequence ID" value="RFF32864.1"/>
    <property type="molecule type" value="Genomic_DNA"/>
</dbReference>
<dbReference type="InterPro" id="IPR001638">
    <property type="entry name" value="Solute-binding_3/MltF_N"/>
</dbReference>
<dbReference type="PANTHER" id="PTHR35936:SF32">
    <property type="entry name" value="MEMBRANE-BOUND LYTIC MUREIN TRANSGLYCOSYLASE F"/>
    <property type="match status" value="1"/>
</dbReference>
<dbReference type="InterPro" id="IPR000189">
    <property type="entry name" value="Transglyc_AS"/>
</dbReference>
<feature type="region of interest" description="Disordered" evidence="9">
    <location>
        <begin position="476"/>
        <end position="499"/>
    </location>
</feature>
<keyword evidence="7 8" id="KW-0961">Cell wall biogenesis/degradation</keyword>
<organism evidence="11 12">
    <name type="scientific">Wenzhouxiangella sediminis</name>
    <dbReference type="NCBI Taxonomy" id="1792836"/>
    <lineage>
        <taxon>Bacteria</taxon>
        <taxon>Pseudomonadati</taxon>
        <taxon>Pseudomonadota</taxon>
        <taxon>Gammaproteobacteria</taxon>
        <taxon>Chromatiales</taxon>
        <taxon>Wenzhouxiangellaceae</taxon>
        <taxon>Wenzhouxiangella</taxon>
    </lineage>
</organism>
<evidence type="ECO:0000259" key="10">
    <source>
        <dbReference type="SMART" id="SM00062"/>
    </source>
</evidence>
<evidence type="ECO:0000256" key="1">
    <source>
        <dbReference type="ARBA" id="ARBA00007734"/>
    </source>
</evidence>
<protein>
    <recommendedName>
        <fullName evidence="8">Membrane-bound lytic murein transglycosylase F</fullName>
        <ecNumber evidence="8">4.2.2.n1</ecNumber>
    </recommendedName>
    <alternativeName>
        <fullName evidence="8">Murein lyase F</fullName>
    </alternativeName>
</protein>
<feature type="active site" evidence="8">
    <location>
        <position position="326"/>
    </location>
</feature>
<dbReference type="RefSeq" id="WP_116649178.1">
    <property type="nucleotide sequence ID" value="NZ_QUZK01000003.1"/>
</dbReference>
<comment type="caution">
    <text evidence="8">Lacks conserved residue(s) required for the propagation of feature annotation.</text>
</comment>
<dbReference type="CDD" id="cd13403">
    <property type="entry name" value="MLTF-like"/>
    <property type="match status" value="1"/>
</dbReference>
<keyword evidence="4 8" id="KW-0472">Membrane</keyword>